<name>A0A3R7YYB3_APHAT</name>
<proteinExistence type="predicted"/>
<keyword evidence="2" id="KW-1185">Reference proteome</keyword>
<gene>
    <name evidence="1" type="ORF">B5M09_008313</name>
</gene>
<sequence length="294" mass="33025">MGGEGQLHGSTLGRVCTVTFPESYGTPRVILDADYVCATGWSFFMELFASMAPTSSALRLCHLKDDEIRWVHDDEALLALFEDGSIRHQALHAVEEHAFMDGKVMVHSHLSPDFSPEISGVAVAGNDEDEEKPMLTQDDSFDDDDDIALEDEDLPDAQVVPDVPPSTLFNSIRMFFEPKQQHPPPKKPTADNTKKNWWSTQLFMKPFTKAEVTTPVIPDITYRHSEPPMRPLSASHRVQFPRMSYTVQAEEATTTPRHSFHISSSWHHHADRMSASMNLPSSAKDKSMGSFVWI</sequence>
<evidence type="ECO:0000313" key="2">
    <source>
        <dbReference type="Proteomes" id="UP000284702"/>
    </source>
</evidence>
<organism evidence="1 2">
    <name type="scientific">Aphanomyces astaci</name>
    <name type="common">Crayfish plague agent</name>
    <dbReference type="NCBI Taxonomy" id="112090"/>
    <lineage>
        <taxon>Eukaryota</taxon>
        <taxon>Sar</taxon>
        <taxon>Stramenopiles</taxon>
        <taxon>Oomycota</taxon>
        <taxon>Saprolegniomycetes</taxon>
        <taxon>Saprolegniales</taxon>
        <taxon>Verrucalvaceae</taxon>
        <taxon>Aphanomyces</taxon>
    </lineage>
</organism>
<reference evidence="1" key="1">
    <citation type="submission" date="2018-07" db="EMBL/GenBank/DDBJ databases">
        <title>Annotation of Aphanomyces astaci genome assembly.</title>
        <authorList>
            <person name="Studholme D.J."/>
        </authorList>
    </citation>
    <scope>NUCLEOTIDE SEQUENCE [LARGE SCALE GENOMIC DNA]</scope>
    <source>
        <strain evidence="1">Pc</strain>
    </source>
</reference>
<evidence type="ECO:0000313" key="1">
    <source>
        <dbReference type="EMBL" id="RQM31016.1"/>
    </source>
</evidence>
<dbReference type="AlphaFoldDB" id="A0A3R7YYB3"/>
<dbReference type="EMBL" id="MZMZ02000306">
    <property type="protein sequence ID" value="RQM31016.1"/>
    <property type="molecule type" value="Genomic_DNA"/>
</dbReference>
<dbReference type="Proteomes" id="UP000284702">
    <property type="component" value="Unassembled WGS sequence"/>
</dbReference>
<comment type="caution">
    <text evidence="1">The sequence shown here is derived from an EMBL/GenBank/DDBJ whole genome shotgun (WGS) entry which is preliminary data.</text>
</comment>
<protein>
    <submittedName>
        <fullName evidence="1">Uncharacterized protein</fullName>
    </submittedName>
</protein>
<accession>A0A3R7YYB3</accession>